<dbReference type="GO" id="GO:0005096">
    <property type="term" value="F:GTPase activator activity"/>
    <property type="evidence" value="ECO:0007669"/>
    <property type="project" value="TreeGrafter"/>
</dbReference>
<dbReference type="EMBL" id="PUHW01000410">
    <property type="protein sequence ID" value="KAG0686674.1"/>
    <property type="molecule type" value="Genomic_DNA"/>
</dbReference>
<dbReference type="PROSITE" id="PS50086">
    <property type="entry name" value="TBC_RABGAP"/>
    <property type="match status" value="1"/>
</dbReference>
<dbReference type="Gene3D" id="1.10.8.270">
    <property type="entry name" value="putative rabgap domain of human tbc1 domain family member 14 like domains"/>
    <property type="match status" value="1"/>
</dbReference>
<evidence type="ECO:0000313" key="4">
    <source>
        <dbReference type="Proteomes" id="UP000697127"/>
    </source>
</evidence>
<dbReference type="Proteomes" id="UP000697127">
    <property type="component" value="Unassembled WGS sequence"/>
</dbReference>
<dbReference type="Gene3D" id="1.10.472.80">
    <property type="entry name" value="Ypt/Rab-GAP domain of gyp1p, domain 3"/>
    <property type="match status" value="1"/>
</dbReference>
<comment type="caution">
    <text evidence="3">The sequence shown here is derived from an EMBL/GenBank/DDBJ whole genome shotgun (WGS) entry which is preliminary data.</text>
</comment>
<feature type="compositionally biased region" description="Polar residues" evidence="1">
    <location>
        <begin position="636"/>
        <end position="649"/>
    </location>
</feature>
<dbReference type="SMART" id="SM00164">
    <property type="entry name" value="TBC"/>
    <property type="match status" value="1"/>
</dbReference>
<dbReference type="Pfam" id="PF00566">
    <property type="entry name" value="RabGAP-TBC"/>
    <property type="match status" value="1"/>
</dbReference>
<organism evidence="3 4">
    <name type="scientific">Pichia californica</name>
    <dbReference type="NCBI Taxonomy" id="460514"/>
    <lineage>
        <taxon>Eukaryota</taxon>
        <taxon>Fungi</taxon>
        <taxon>Dikarya</taxon>
        <taxon>Ascomycota</taxon>
        <taxon>Saccharomycotina</taxon>
        <taxon>Pichiomycetes</taxon>
        <taxon>Pichiales</taxon>
        <taxon>Pichiaceae</taxon>
        <taxon>Pichia</taxon>
    </lineage>
</organism>
<dbReference type="GO" id="GO:0006886">
    <property type="term" value="P:intracellular protein transport"/>
    <property type="evidence" value="ECO:0007669"/>
    <property type="project" value="TreeGrafter"/>
</dbReference>
<gene>
    <name evidence="3" type="ORF">C6P40_003610</name>
</gene>
<evidence type="ECO:0000256" key="1">
    <source>
        <dbReference type="SAM" id="MobiDB-lite"/>
    </source>
</evidence>
<feature type="domain" description="Rab-GAP TBC" evidence="2">
    <location>
        <begin position="150"/>
        <end position="422"/>
    </location>
</feature>
<sequence>MSDENIRFPSSFQPQKLPEMDPVTRIATVLQNYPSRPAAAAAILSGSHVYSNSSDVPFSRTLLWKTSLLQIDTHRFNELKNSTTHFDLTPLKQHRKIFNDLITNTGIPWHLLPIDSIYYKKINEDSKNSNLNIEDDLSNLRINKNEKIQSKKTKLKSQIIDGLNDPLSSTSSSSSSSSGFDRKHESDLDILLLIIGDVERLFPEHPQMFIESEKDKIQMIEILYRYVKWNNQIRESENLKKIGYVQGMHELCGVIYAVLKVELVDNYKQNNEKKDSSDIEESEDLTDLKKEKKNIKNEKLKDNKNGNELSSNIDEKLNDQIKEFLDSDYFIHDVFSMFKQLMSPIIDKYFTSSGILRESIVFDLKLHLLDPGNSKNPGLATALKDSQIESQLWLTRWFRMLLTRELGLAYSVRIWDGLIAYACVGAMADTVSNGHDISVLLPYVILLLILRIRTVLLKSLVPVLGKEINQNFHNHDDDTEALSLLLHYPFSGNLQSISRATSIDPESDDYDIDIGDIDDDIDDDKPIMMYRKKRGNIDTHLNNHENPFEKAIQIPKMPLAVDLFSDAAHICGLSDTELTNIGPSLINKYSNGDIYQILNSAKKNKQTAPFIDNVLKRTKAWRSSSPSSNSIPTSNQTLQHNNIPSSIDLNRTRLEQKLQKRVQNRLRDRSHSSSASHASTKVIDKTTQSFQ</sequence>
<reference evidence="3" key="1">
    <citation type="submission" date="2020-11" db="EMBL/GenBank/DDBJ databases">
        <title>Kefir isolates.</title>
        <authorList>
            <person name="Marcisauskas S."/>
            <person name="Kim Y."/>
            <person name="Blasche S."/>
        </authorList>
    </citation>
    <scope>NUCLEOTIDE SEQUENCE</scope>
    <source>
        <strain evidence="3">Olga-1</strain>
    </source>
</reference>
<dbReference type="InterPro" id="IPR000195">
    <property type="entry name" value="Rab-GAP-TBC_dom"/>
</dbReference>
<evidence type="ECO:0000259" key="2">
    <source>
        <dbReference type="PROSITE" id="PS50086"/>
    </source>
</evidence>
<feature type="compositionally biased region" description="Low complexity" evidence="1">
    <location>
        <begin position="623"/>
        <end position="635"/>
    </location>
</feature>
<dbReference type="AlphaFoldDB" id="A0A9P7BEH8"/>
<proteinExistence type="predicted"/>
<dbReference type="PANTHER" id="PTHR22957">
    <property type="entry name" value="TBC1 DOMAIN FAMILY MEMBER GTPASE-ACTIVATING PROTEIN"/>
    <property type="match status" value="1"/>
</dbReference>
<dbReference type="InterPro" id="IPR035969">
    <property type="entry name" value="Rab-GAP_TBC_sf"/>
</dbReference>
<feature type="region of interest" description="Disordered" evidence="1">
    <location>
        <begin position="621"/>
        <end position="691"/>
    </location>
</feature>
<dbReference type="SUPFAM" id="SSF47923">
    <property type="entry name" value="Ypt/Rab-GAP domain of gyp1p"/>
    <property type="match status" value="2"/>
</dbReference>
<protein>
    <recommendedName>
        <fullName evidence="2">Rab-GAP TBC domain-containing protein</fullName>
    </recommendedName>
</protein>
<name>A0A9P7BEH8_9ASCO</name>
<dbReference type="PANTHER" id="PTHR22957:SF27">
    <property type="entry name" value="TBC1 DOMAIN FAMILY MEMBER 13"/>
    <property type="match status" value="1"/>
</dbReference>
<accession>A0A9P7BEH8</accession>
<keyword evidence="4" id="KW-1185">Reference proteome</keyword>
<evidence type="ECO:0000313" key="3">
    <source>
        <dbReference type="EMBL" id="KAG0686674.1"/>
    </source>
</evidence>
<dbReference type="OrthoDB" id="27140at2759"/>